<keyword evidence="2" id="KW-1185">Reference proteome</keyword>
<dbReference type="AlphaFoldDB" id="A0A6V8MP36"/>
<reference evidence="2" key="1">
    <citation type="submission" date="2020-06" db="EMBL/GenBank/DDBJ databases">
        <title>Draft genomic sequence of Geomonas sp. Red330.</title>
        <authorList>
            <person name="Itoh H."/>
            <person name="Zhenxing X."/>
            <person name="Ushijima N."/>
            <person name="Masuda Y."/>
            <person name="Shiratori Y."/>
            <person name="Senoo K."/>
        </authorList>
    </citation>
    <scope>NUCLEOTIDE SEQUENCE [LARGE SCALE GENOMIC DNA]</scope>
    <source>
        <strain evidence="2">Red330</strain>
    </source>
</reference>
<dbReference type="RefSeq" id="WP_183356458.1">
    <property type="nucleotide sequence ID" value="NZ_BLXX01000017.1"/>
</dbReference>
<organism evidence="1 2">
    <name type="scientific">Geomonas silvestris</name>
    <dbReference type="NCBI Taxonomy" id="2740184"/>
    <lineage>
        <taxon>Bacteria</taxon>
        <taxon>Pseudomonadati</taxon>
        <taxon>Thermodesulfobacteriota</taxon>
        <taxon>Desulfuromonadia</taxon>
        <taxon>Geobacterales</taxon>
        <taxon>Geobacteraceae</taxon>
        <taxon>Geomonas</taxon>
    </lineage>
</organism>
<accession>A0A6V8MP36</accession>
<sequence>MKMKQSPIDLASIAETGDTFSVPGEAGGTVGIAGSAGNLAATPEFPSCMAEPVTRHALIPNHDNFQYLLCGFDSLDIGLFVAWGKDWPVVLKTLYTLKENAQQTGEVVDETTPGRNFLVYPNGKGDNYTFHLQFPEFHLYIAKGEKYGKAPNVYLSVNAETMWRKSFAHALNLVTQDLNYFGGKIDDILPSRLDICADFKLSPGLTLPFLETHAVCRSRDVRPILKGGILETCYFGSPAAPIRLRIYNKGKEVLKKGEKLWFADLWGANDLEDVWRVEFQLRRPALKQFKVNGFEDLWQRAGGIWVYLTGEWFSLRLLDNDRQDRRTIHPWWNEIQSCAERLGKAERIGRDLSSNSHASALFYISHIAGCLPAFAVRMKTRDYKDAILSLGKALYEHWRSRDFDSEFIKRSIKLGQVIESTGGSL</sequence>
<dbReference type="EMBL" id="BLXX01000017">
    <property type="protein sequence ID" value="GFO61672.1"/>
    <property type="molecule type" value="Genomic_DNA"/>
</dbReference>
<protein>
    <recommendedName>
        <fullName evidence="3">Replication initiation factor</fullName>
    </recommendedName>
</protein>
<proteinExistence type="predicted"/>
<name>A0A6V8MP36_9BACT</name>
<evidence type="ECO:0000313" key="1">
    <source>
        <dbReference type="EMBL" id="GFO61672.1"/>
    </source>
</evidence>
<gene>
    <name evidence="1" type="ORF">GMST_39970</name>
</gene>
<evidence type="ECO:0000313" key="2">
    <source>
        <dbReference type="Proteomes" id="UP000556026"/>
    </source>
</evidence>
<evidence type="ECO:0008006" key="3">
    <source>
        <dbReference type="Google" id="ProtNLM"/>
    </source>
</evidence>
<comment type="caution">
    <text evidence="1">The sequence shown here is derived from an EMBL/GenBank/DDBJ whole genome shotgun (WGS) entry which is preliminary data.</text>
</comment>
<dbReference type="Proteomes" id="UP000556026">
    <property type="component" value="Unassembled WGS sequence"/>
</dbReference>